<dbReference type="PANTHER" id="PTHR14859:SF15">
    <property type="entry name" value="ENDONUCLEASE_EXONUCLEASE_PHOSPHATASE DOMAIN-CONTAINING PROTEIN"/>
    <property type="match status" value="1"/>
</dbReference>
<dbReference type="InterPro" id="IPR036691">
    <property type="entry name" value="Endo/exonu/phosph_ase_sf"/>
</dbReference>
<keyword evidence="2" id="KW-0378">Hydrolase</keyword>
<keyword evidence="2" id="KW-0540">Nuclease</keyword>
<dbReference type="SUPFAM" id="SSF56219">
    <property type="entry name" value="DNase I-like"/>
    <property type="match status" value="1"/>
</dbReference>
<dbReference type="RefSeq" id="WP_013345172.1">
    <property type="nucleotide sequence ID" value="NC_014541.1"/>
</dbReference>
<organism evidence="2 3">
    <name type="scientific">Ferrimonas balearica (strain DSM 9799 / CCM 4581 / KCTC 23876 / PAT)</name>
    <dbReference type="NCBI Taxonomy" id="550540"/>
    <lineage>
        <taxon>Bacteria</taxon>
        <taxon>Pseudomonadati</taxon>
        <taxon>Pseudomonadota</taxon>
        <taxon>Gammaproteobacteria</taxon>
        <taxon>Alteromonadales</taxon>
        <taxon>Ferrimonadaceae</taxon>
        <taxon>Ferrimonas</taxon>
    </lineage>
</organism>
<dbReference type="Proteomes" id="UP000006683">
    <property type="component" value="Chromosome"/>
</dbReference>
<evidence type="ECO:0000313" key="2">
    <source>
        <dbReference type="EMBL" id="ADN75866.1"/>
    </source>
</evidence>
<dbReference type="GO" id="GO:0004519">
    <property type="term" value="F:endonuclease activity"/>
    <property type="evidence" value="ECO:0007669"/>
    <property type="project" value="UniProtKB-KW"/>
</dbReference>
<sequence>MNPAFSIATFNLFNFVEPPLAYYDAENIYDATQWQRKCDWTRDRLIEMAPDIIGFQEVFSAAPLAALCEAQGLSHWALAPGQEEQDFIRRKPRVALASRYPIVETATVQPNPELVKALGLAQPFHFSRQPLKARLHVPGFSDVRVIVVHLKSPRAAWQPGERPLIADEELDQRVATPVLGRWASALQRSAEAAMLCLDLMNEQLRDPLPSVILGDFNGDLGSDLLTLLQGGEEDAYRLQDAHDLALYQGDRDPTHYWGANGSVLDHILLSAQFNAGFGQSLAQVDEVVVWDRHLRFNDAEQDRMASDHAPVLARISVRI</sequence>
<proteinExistence type="predicted"/>
<evidence type="ECO:0000259" key="1">
    <source>
        <dbReference type="Pfam" id="PF03372"/>
    </source>
</evidence>
<dbReference type="GO" id="GO:0006506">
    <property type="term" value="P:GPI anchor biosynthetic process"/>
    <property type="evidence" value="ECO:0007669"/>
    <property type="project" value="TreeGrafter"/>
</dbReference>
<accession>E1SQR8</accession>
<dbReference type="GO" id="GO:0004527">
    <property type="term" value="F:exonuclease activity"/>
    <property type="evidence" value="ECO:0007669"/>
    <property type="project" value="UniProtKB-KW"/>
</dbReference>
<dbReference type="GO" id="GO:0016020">
    <property type="term" value="C:membrane"/>
    <property type="evidence" value="ECO:0007669"/>
    <property type="project" value="GOC"/>
</dbReference>
<dbReference type="PANTHER" id="PTHR14859">
    <property type="entry name" value="CALCOFLUOR WHITE HYPERSENSITIVE PROTEIN PRECURSOR"/>
    <property type="match status" value="1"/>
</dbReference>
<dbReference type="EMBL" id="CP002209">
    <property type="protein sequence ID" value="ADN75866.1"/>
    <property type="molecule type" value="Genomic_DNA"/>
</dbReference>
<dbReference type="eggNOG" id="COG2374">
    <property type="taxonomic scope" value="Bacteria"/>
</dbReference>
<dbReference type="InterPro" id="IPR005135">
    <property type="entry name" value="Endo/exonuclease/phosphatase"/>
</dbReference>
<dbReference type="STRING" id="550540.Fbal_1662"/>
<reference evidence="2 3" key="1">
    <citation type="journal article" date="2010" name="Stand. Genomic Sci.">
        <title>Complete genome sequence of Ferrimonas balearica type strain (PAT).</title>
        <authorList>
            <person name="Nolan M."/>
            <person name="Sikorski J."/>
            <person name="Davenport K."/>
            <person name="Lucas S."/>
            <person name="Glavina Del Rio T."/>
            <person name="Tice H."/>
            <person name="Cheng J."/>
            <person name="Goodwin L."/>
            <person name="Pitluck S."/>
            <person name="Liolios K."/>
            <person name="Ivanova N."/>
            <person name="Mavromatis K."/>
            <person name="Ovchinnikova G."/>
            <person name="Pati A."/>
            <person name="Chen A."/>
            <person name="Palaniappan K."/>
            <person name="Land M."/>
            <person name="Hauser L."/>
            <person name="Chang Y."/>
            <person name="Jeffries C."/>
            <person name="Tapia R."/>
            <person name="Brettin T."/>
            <person name="Detter J."/>
            <person name="Han C."/>
            <person name="Yasawong M."/>
            <person name="Rohde M."/>
            <person name="Tindall B."/>
            <person name="Goker M."/>
            <person name="Woyke T."/>
            <person name="Bristow J."/>
            <person name="Eisen J."/>
            <person name="Markowitz V."/>
            <person name="Hugenholtz P."/>
            <person name="Kyrpides N."/>
            <person name="Klenk H."/>
            <person name="Lapidus A."/>
        </authorList>
    </citation>
    <scope>NUCLEOTIDE SEQUENCE [LARGE SCALE GENOMIC DNA]</scope>
    <source>
        <strain evidence="3">DSM 9799 / CCM 4581 / KCTC 23876 / PAT</strain>
    </source>
</reference>
<keyword evidence="2" id="KW-0255">Endonuclease</keyword>
<dbReference type="Gene3D" id="3.60.10.10">
    <property type="entry name" value="Endonuclease/exonuclease/phosphatase"/>
    <property type="match status" value="1"/>
</dbReference>
<dbReference type="InterPro" id="IPR051916">
    <property type="entry name" value="GPI-anchor_lipid_remodeler"/>
</dbReference>
<dbReference type="KEGG" id="fbl:Fbal_1662"/>
<dbReference type="OrthoDB" id="833328at2"/>
<keyword evidence="2" id="KW-0269">Exonuclease</keyword>
<dbReference type="GeneID" id="67181870"/>
<keyword evidence="3" id="KW-1185">Reference proteome</keyword>
<gene>
    <name evidence="2" type="ordered locus">Fbal_1662</name>
</gene>
<evidence type="ECO:0000313" key="3">
    <source>
        <dbReference type="Proteomes" id="UP000006683"/>
    </source>
</evidence>
<dbReference type="AlphaFoldDB" id="E1SQR8"/>
<dbReference type="HOGENOM" id="CLU_056923_1_0_6"/>
<dbReference type="Pfam" id="PF03372">
    <property type="entry name" value="Exo_endo_phos"/>
    <property type="match status" value="1"/>
</dbReference>
<feature type="domain" description="Endonuclease/exonuclease/phosphatase" evidence="1">
    <location>
        <begin position="43"/>
        <end position="308"/>
    </location>
</feature>
<protein>
    <submittedName>
        <fullName evidence="2">Endonuclease/exonuclease/phosphatase</fullName>
    </submittedName>
</protein>
<name>E1SQR8_FERBD</name>